<evidence type="ECO:0000313" key="5">
    <source>
        <dbReference type="EMBL" id="GAA4439530.1"/>
    </source>
</evidence>
<protein>
    <submittedName>
        <fullName evidence="5">DUF4974 domain-containing protein</fullName>
    </submittedName>
</protein>
<keyword evidence="2" id="KW-0472">Membrane</keyword>
<comment type="caution">
    <text evidence="5">The sequence shown here is derived from an EMBL/GenBank/DDBJ whole genome shotgun (WGS) entry which is preliminary data.</text>
</comment>
<dbReference type="Gene3D" id="2.60.120.1440">
    <property type="match status" value="1"/>
</dbReference>
<evidence type="ECO:0000259" key="3">
    <source>
        <dbReference type="Pfam" id="PF04773"/>
    </source>
</evidence>
<dbReference type="EMBL" id="BAABEY010000021">
    <property type="protein sequence ID" value="GAA4439530.1"/>
    <property type="molecule type" value="Genomic_DNA"/>
</dbReference>
<dbReference type="Proteomes" id="UP001501508">
    <property type="component" value="Unassembled WGS sequence"/>
</dbReference>
<accession>A0ABP8LXG2</accession>
<keyword evidence="2" id="KW-1133">Transmembrane helix</keyword>
<evidence type="ECO:0000259" key="4">
    <source>
        <dbReference type="Pfam" id="PF16344"/>
    </source>
</evidence>
<dbReference type="Pfam" id="PF16344">
    <property type="entry name" value="FecR_C"/>
    <property type="match status" value="1"/>
</dbReference>
<evidence type="ECO:0000313" key="6">
    <source>
        <dbReference type="Proteomes" id="UP001501508"/>
    </source>
</evidence>
<gene>
    <name evidence="5" type="ORF">GCM10023091_21850</name>
</gene>
<evidence type="ECO:0000256" key="2">
    <source>
        <dbReference type="SAM" id="Phobius"/>
    </source>
</evidence>
<dbReference type="Gene3D" id="3.55.50.30">
    <property type="match status" value="1"/>
</dbReference>
<dbReference type="InterPro" id="IPR032508">
    <property type="entry name" value="FecR_C"/>
</dbReference>
<name>A0ABP8LXG2_9BACT</name>
<dbReference type="Pfam" id="PF04773">
    <property type="entry name" value="FecR"/>
    <property type="match status" value="1"/>
</dbReference>
<organism evidence="5 6">
    <name type="scientific">Ravibacter arvi</name>
    <dbReference type="NCBI Taxonomy" id="2051041"/>
    <lineage>
        <taxon>Bacteria</taxon>
        <taxon>Pseudomonadati</taxon>
        <taxon>Bacteroidota</taxon>
        <taxon>Cytophagia</taxon>
        <taxon>Cytophagales</taxon>
        <taxon>Spirosomataceae</taxon>
        <taxon>Ravibacter</taxon>
    </lineage>
</organism>
<proteinExistence type="predicted"/>
<keyword evidence="6" id="KW-1185">Reference proteome</keyword>
<feature type="transmembrane region" description="Helical" evidence="2">
    <location>
        <begin position="82"/>
        <end position="106"/>
    </location>
</feature>
<dbReference type="InterPro" id="IPR006860">
    <property type="entry name" value="FecR"/>
</dbReference>
<sequence length="388" mass="43973">MNQPYDHIRQLYLEKLTGTISDDDALYLRVLLEENSEARDIWNELERENENLDADSVLARIDPENALNKWKKRPGKRVRRPYFLAPPRWIAAAAFIVALSLAYYYWQHSLLFPNPAFSTYAYKTGEPLPANSVALTTGNGKTVLIDKNQPGEFTIGNVRIKNSGKDLVYQGGPDSPEQLNTLFVPVKENYAVVLSDGSRVFLNSDSELRFPFYFNGDKREVLLKGEAYFEVEQDTGKPFIVRTELQDIRVTGTRFNVNTYDKGRVRTSLVEGSVSVTANAFGPVLLTPGMEAAYEDTNGFSTRPFEAGEVLSWRDGVHYFNQARLDELSGVISRWFGVKVAFKPGNLEQYRVSGLLEKGHLNEFLEDLRATSNITYDLNDQLLTLSRK</sequence>
<dbReference type="InterPro" id="IPR012373">
    <property type="entry name" value="Ferrdict_sens_TM"/>
</dbReference>
<dbReference type="PANTHER" id="PTHR30273:SF2">
    <property type="entry name" value="PROTEIN FECR"/>
    <property type="match status" value="1"/>
</dbReference>
<dbReference type="PANTHER" id="PTHR30273">
    <property type="entry name" value="PERIPLASMIC SIGNAL SENSOR AND SIGMA FACTOR ACTIVATOR FECR-RELATED"/>
    <property type="match status" value="1"/>
</dbReference>
<feature type="domain" description="FecR protein" evidence="3">
    <location>
        <begin position="185"/>
        <end position="274"/>
    </location>
</feature>
<keyword evidence="2" id="KW-0812">Transmembrane</keyword>
<feature type="coiled-coil region" evidence="1">
    <location>
        <begin position="28"/>
        <end position="55"/>
    </location>
</feature>
<keyword evidence="1" id="KW-0175">Coiled coil</keyword>
<reference evidence="6" key="1">
    <citation type="journal article" date="2019" name="Int. J. Syst. Evol. Microbiol.">
        <title>The Global Catalogue of Microorganisms (GCM) 10K type strain sequencing project: providing services to taxonomists for standard genome sequencing and annotation.</title>
        <authorList>
            <consortium name="The Broad Institute Genomics Platform"/>
            <consortium name="The Broad Institute Genome Sequencing Center for Infectious Disease"/>
            <person name="Wu L."/>
            <person name="Ma J."/>
        </authorList>
    </citation>
    <scope>NUCLEOTIDE SEQUENCE [LARGE SCALE GENOMIC DNA]</scope>
    <source>
        <strain evidence="6">JCM 31920</strain>
    </source>
</reference>
<feature type="domain" description="Protein FecR C-terminal" evidence="4">
    <location>
        <begin position="319"/>
        <end position="381"/>
    </location>
</feature>
<dbReference type="RefSeq" id="WP_345028804.1">
    <property type="nucleotide sequence ID" value="NZ_BAABEY010000021.1"/>
</dbReference>
<evidence type="ECO:0000256" key="1">
    <source>
        <dbReference type="SAM" id="Coils"/>
    </source>
</evidence>